<dbReference type="EMBL" id="JAPHNI010000147">
    <property type="protein sequence ID" value="KAJ8115306.1"/>
    <property type="molecule type" value="Genomic_DNA"/>
</dbReference>
<evidence type="ECO:0000313" key="1">
    <source>
        <dbReference type="EMBL" id="KAJ8115306.1"/>
    </source>
</evidence>
<proteinExistence type="predicted"/>
<name>A0ACC2IJE0_9PLEO</name>
<protein>
    <submittedName>
        <fullName evidence="1">Uncharacterized protein</fullName>
    </submittedName>
</protein>
<evidence type="ECO:0000313" key="2">
    <source>
        <dbReference type="Proteomes" id="UP001153331"/>
    </source>
</evidence>
<sequence>MTFTANNTTDDVKKDIVADGKAVSETREPEVSGQVAEQAQDDAASPMNEPGQAETKGSGDKILIERFLDKFGEGEDKKDDDDGK</sequence>
<keyword evidence="2" id="KW-1185">Reference proteome</keyword>
<comment type="caution">
    <text evidence="1">The sequence shown here is derived from an EMBL/GenBank/DDBJ whole genome shotgun (WGS) entry which is preliminary data.</text>
</comment>
<organism evidence="1 2">
    <name type="scientific">Boeremia exigua</name>
    <dbReference type="NCBI Taxonomy" id="749465"/>
    <lineage>
        <taxon>Eukaryota</taxon>
        <taxon>Fungi</taxon>
        <taxon>Dikarya</taxon>
        <taxon>Ascomycota</taxon>
        <taxon>Pezizomycotina</taxon>
        <taxon>Dothideomycetes</taxon>
        <taxon>Pleosporomycetidae</taxon>
        <taxon>Pleosporales</taxon>
        <taxon>Pleosporineae</taxon>
        <taxon>Didymellaceae</taxon>
        <taxon>Boeremia</taxon>
    </lineage>
</organism>
<reference evidence="1" key="1">
    <citation type="submission" date="2022-11" db="EMBL/GenBank/DDBJ databases">
        <title>Genome Sequence of Boeremia exigua.</title>
        <authorList>
            <person name="Buettner E."/>
        </authorList>
    </citation>
    <scope>NUCLEOTIDE SEQUENCE</scope>
    <source>
        <strain evidence="1">CU02</strain>
    </source>
</reference>
<dbReference type="Proteomes" id="UP001153331">
    <property type="component" value="Unassembled WGS sequence"/>
</dbReference>
<gene>
    <name evidence="1" type="ORF">OPT61_g3014</name>
</gene>
<accession>A0ACC2IJE0</accession>